<dbReference type="EMBL" id="AP024483">
    <property type="protein sequence ID" value="BCS83370.1"/>
    <property type="molecule type" value="Genomic_DNA"/>
</dbReference>
<name>A0ABM7NT69_9VIRU</name>
<dbReference type="Proteomes" id="UP001321479">
    <property type="component" value="Segment"/>
</dbReference>
<evidence type="ECO:0000313" key="1">
    <source>
        <dbReference type="EMBL" id="BCS83370.1"/>
    </source>
</evidence>
<proteinExistence type="predicted"/>
<dbReference type="RefSeq" id="YP_010841978.1">
    <property type="nucleotide sequence ID" value="NC_079139.1"/>
</dbReference>
<protein>
    <submittedName>
        <fullName evidence="1">Uncharacterized protein</fullName>
    </submittedName>
</protein>
<organism evidence="1 2">
    <name type="scientific">Cotonvirus japonicus</name>
    <dbReference type="NCBI Taxonomy" id="2811091"/>
    <lineage>
        <taxon>Viruses</taxon>
        <taxon>Varidnaviria</taxon>
        <taxon>Bamfordvirae</taxon>
        <taxon>Nucleocytoviricota</taxon>
        <taxon>Megaviricetes</taxon>
        <taxon>Imitervirales</taxon>
        <taxon>Mimiviridae</taxon>
        <taxon>Megamimivirinae</taxon>
        <taxon>Cotonvirus</taxon>
        <taxon>Cotonvirus japonicum</taxon>
    </lineage>
</organism>
<dbReference type="GeneID" id="80558575"/>
<reference evidence="1 2" key="1">
    <citation type="submission" date="2021-02" db="EMBL/GenBank/DDBJ databases">
        <title>Cotonvirus japonicus, which uses Golgi apparatus of host cells for its virion factory, phylogenetically links tailed tupanvirus and icosahedral mimivirus.</title>
        <authorList>
            <person name="Takahashi H."/>
            <person name="Fukaya S."/>
            <person name="Song C."/>
            <person name="Murata K."/>
            <person name="Takemura M."/>
        </authorList>
    </citation>
    <scope>NUCLEOTIDE SEQUENCE [LARGE SCALE GENOMIC DNA]</scope>
</reference>
<keyword evidence="2" id="KW-1185">Reference proteome</keyword>
<accession>A0ABM7NT69</accession>
<evidence type="ECO:0000313" key="2">
    <source>
        <dbReference type="Proteomes" id="UP001321479"/>
    </source>
</evidence>
<sequence length="351" mass="41673">MDRISQSEIHAKIATTNNHPSEFTFKTDRDMIKTYDLDLRQELEIKESLKFDDFSEYTEINLISQCSDKNYTMGISFTNCEIYKITLKIHTKIIDEDVLEKIRDLNFTIEIGGCIIFRSTLDKIILFAKYLEMEVTQYGDYIYVPVPLTYFFFMKKIPLQKFKYHMFKILLEKHNFIENVESVCHIRKNDNYNDSYNIVIKNILDIREIYIKTYKTYIPFKINLIAKMILIELKHDDVIDPTINRIELHINCQNDPIVYEMDFDEIIVYNILGKKYYGISLCRELLYKKDIKRLFTDDIKCVSGINFSRIETAGISILGSDNLYKCQFILHFFLINKLIIQNDMLSLKYGC</sequence>